<feature type="site" description="Interaction with DNA" evidence="11">
    <location>
        <position position="495"/>
    </location>
</feature>
<name>A0A0D2EZJ8_9EURO</name>
<dbReference type="InterPro" id="IPR010347">
    <property type="entry name" value="Tdp1"/>
</dbReference>
<keyword evidence="7" id="KW-0234">DNA repair</keyword>
<dbReference type="CDD" id="cd09123">
    <property type="entry name" value="PLDc_Tdp1_2"/>
    <property type="match status" value="1"/>
</dbReference>
<dbReference type="OrthoDB" id="47785at2759"/>
<evidence type="ECO:0000256" key="7">
    <source>
        <dbReference type="ARBA" id="ARBA00023204"/>
    </source>
</evidence>
<evidence type="ECO:0000256" key="3">
    <source>
        <dbReference type="ARBA" id="ARBA00022722"/>
    </source>
</evidence>
<dbReference type="GO" id="GO:0003690">
    <property type="term" value="F:double-stranded DNA binding"/>
    <property type="evidence" value="ECO:0007669"/>
    <property type="project" value="TreeGrafter"/>
</dbReference>
<keyword evidence="4" id="KW-0227">DNA damage</keyword>
<dbReference type="HOGENOM" id="CLU_010413_2_0_1"/>
<feature type="binding site" evidence="10">
    <location>
        <position position="221"/>
    </location>
    <ligand>
        <name>substrate</name>
    </ligand>
</feature>
<dbReference type="SUPFAM" id="SSF56024">
    <property type="entry name" value="Phospholipase D/nuclease"/>
    <property type="match status" value="2"/>
</dbReference>
<accession>A0A0D2EZJ8</accession>
<dbReference type="AlphaFoldDB" id="A0A0D2EZJ8"/>
<evidence type="ECO:0000256" key="12">
    <source>
        <dbReference type="SAM" id="MobiDB-lite"/>
    </source>
</evidence>
<keyword evidence="8" id="KW-0539">Nucleus</keyword>
<dbReference type="Gene3D" id="3.30.870.10">
    <property type="entry name" value="Endonuclease Chain A"/>
    <property type="match status" value="2"/>
</dbReference>
<sequence length="625" mass="69699">MDPRPHKRAKLDDTDTTPPGRVPVGQTIDAASERASGTEPSLRSISRPISPPGISRSPASTPQAEDDPLPTRKEDSATRVFSQATVSSDGSGPKPGDGDCPGVKKPKAPQQGVKYLQSPFKLTSIRDLPPSHNNDTISLHDILGNPLIKEAWVFNFHFDVDWMMTHFDPDIRQQVKVKIVHGSWRSYDRNGVEIKDACGRWPNVEEVIAFVPDSFGIHHCKMFILLTHDDLCQVVIHTANMIPRDWTNMTQAVWQSPHLRLNGKTDTNIGNLGSGSRFKHDLLCYLSTYGWKTRSLLGRLELFDFSPIRGALIASVPKTMDTEKIKFKTPWEQQLVGYPSLFHALKTVSSQKPNIHTATRPHPHVVCQISSIATLPTTWLDQFFPILAGQKPSAQMWNHISIIYPTPSNVAASLDGYASGGSIHTKAQSTAHLKQITNLRKSLCQWTQGPEEKFRAGRDQAAPHIKTYVSFSEKPTSRNPTPDIDWALLTSANLSTQAWGRLREKEKEIIVQSFELGVFVWPELFDEGFDTGEKECRTQDTKHEGEGKDKGESVKVRMVPVFGGDMPEVSRANGEEGGEGREIIVGLRLPYDLPLTPYGDGDMPWSPHGTYNMPDRHGYPYRLLA</sequence>
<evidence type="ECO:0000256" key="11">
    <source>
        <dbReference type="PIRSR" id="PIRSR610347-3"/>
    </source>
</evidence>
<keyword evidence="14" id="KW-1185">Reference proteome</keyword>
<dbReference type="GO" id="GO:0006281">
    <property type="term" value="P:DNA repair"/>
    <property type="evidence" value="ECO:0007669"/>
    <property type="project" value="UniProtKB-KW"/>
</dbReference>
<evidence type="ECO:0000256" key="9">
    <source>
        <dbReference type="PIRSR" id="PIRSR610347-1"/>
    </source>
</evidence>
<evidence type="ECO:0000256" key="6">
    <source>
        <dbReference type="ARBA" id="ARBA00022839"/>
    </source>
</evidence>
<evidence type="ECO:0008006" key="15">
    <source>
        <dbReference type="Google" id="ProtNLM"/>
    </source>
</evidence>
<dbReference type="Pfam" id="PF06087">
    <property type="entry name" value="Tyr-DNA_phospho"/>
    <property type="match status" value="1"/>
</dbReference>
<evidence type="ECO:0000256" key="8">
    <source>
        <dbReference type="ARBA" id="ARBA00023242"/>
    </source>
</evidence>
<comment type="subcellular location">
    <subcellularLocation>
        <location evidence="1">Nucleus</location>
    </subcellularLocation>
</comment>
<evidence type="ECO:0000313" key="14">
    <source>
        <dbReference type="Proteomes" id="UP000054342"/>
    </source>
</evidence>
<organism evidence="13 14">
    <name type="scientific">Exophiala xenobiotica</name>
    <dbReference type="NCBI Taxonomy" id="348802"/>
    <lineage>
        <taxon>Eukaryota</taxon>
        <taxon>Fungi</taxon>
        <taxon>Dikarya</taxon>
        <taxon>Ascomycota</taxon>
        <taxon>Pezizomycotina</taxon>
        <taxon>Eurotiomycetes</taxon>
        <taxon>Chaetothyriomycetidae</taxon>
        <taxon>Chaetothyriales</taxon>
        <taxon>Herpotrichiellaceae</taxon>
        <taxon>Exophiala</taxon>
    </lineage>
</organism>
<dbReference type="GO" id="GO:0017005">
    <property type="term" value="F:3'-tyrosyl-DNA phosphodiesterase activity"/>
    <property type="evidence" value="ECO:0007669"/>
    <property type="project" value="TreeGrafter"/>
</dbReference>
<feature type="active site" description="Nucleophile" evidence="9">
    <location>
        <position position="219"/>
    </location>
</feature>
<feature type="compositionally biased region" description="Low complexity" evidence="12">
    <location>
        <begin position="87"/>
        <end position="103"/>
    </location>
</feature>
<feature type="active site" description="Proton donor/acceptor" evidence="9">
    <location>
        <position position="464"/>
    </location>
</feature>
<dbReference type="EMBL" id="KN847317">
    <property type="protein sequence ID" value="KIW61108.1"/>
    <property type="molecule type" value="Genomic_DNA"/>
</dbReference>
<evidence type="ECO:0000256" key="1">
    <source>
        <dbReference type="ARBA" id="ARBA00004123"/>
    </source>
</evidence>
<dbReference type="STRING" id="348802.A0A0D2EZJ8"/>
<keyword evidence="6" id="KW-0269">Exonuclease</keyword>
<evidence type="ECO:0000256" key="10">
    <source>
        <dbReference type="PIRSR" id="PIRSR610347-2"/>
    </source>
</evidence>
<dbReference type="PANTHER" id="PTHR12415:SF0">
    <property type="entry name" value="TYROSYL-DNA PHOSPHODIESTERASE 1"/>
    <property type="match status" value="1"/>
</dbReference>
<gene>
    <name evidence="13" type="ORF">PV05_01269</name>
</gene>
<evidence type="ECO:0000256" key="4">
    <source>
        <dbReference type="ARBA" id="ARBA00022763"/>
    </source>
</evidence>
<keyword evidence="3" id="KW-0540">Nuclease</keyword>
<reference evidence="13 14" key="1">
    <citation type="submission" date="2015-01" db="EMBL/GenBank/DDBJ databases">
        <title>The Genome Sequence of Exophiala xenobiotica CBS118157.</title>
        <authorList>
            <consortium name="The Broad Institute Genomics Platform"/>
            <person name="Cuomo C."/>
            <person name="de Hoog S."/>
            <person name="Gorbushina A."/>
            <person name="Stielow B."/>
            <person name="Teixiera M."/>
            <person name="Abouelleil A."/>
            <person name="Chapman S.B."/>
            <person name="Priest M."/>
            <person name="Young S.K."/>
            <person name="Wortman J."/>
            <person name="Nusbaum C."/>
            <person name="Birren B."/>
        </authorList>
    </citation>
    <scope>NUCLEOTIDE SEQUENCE [LARGE SCALE GENOMIC DNA]</scope>
    <source>
        <strain evidence="13 14">CBS 118157</strain>
    </source>
</reference>
<dbReference type="Proteomes" id="UP000054342">
    <property type="component" value="Unassembled WGS sequence"/>
</dbReference>
<keyword evidence="5" id="KW-0378">Hydrolase</keyword>
<proteinExistence type="inferred from homology"/>
<dbReference type="GO" id="GO:0005634">
    <property type="term" value="C:nucleus"/>
    <property type="evidence" value="ECO:0007669"/>
    <property type="project" value="UniProtKB-SubCell"/>
</dbReference>
<protein>
    <recommendedName>
        <fullName evidence="15">PLD phosphodiesterase domain-containing protein</fullName>
    </recommendedName>
</protein>
<dbReference type="GO" id="GO:0003697">
    <property type="term" value="F:single-stranded DNA binding"/>
    <property type="evidence" value="ECO:0007669"/>
    <property type="project" value="TreeGrafter"/>
</dbReference>
<comment type="similarity">
    <text evidence="2">Belongs to the tyrosyl-DNA phosphodiesterase family.</text>
</comment>
<evidence type="ECO:0000256" key="5">
    <source>
        <dbReference type="ARBA" id="ARBA00022801"/>
    </source>
</evidence>
<dbReference type="RefSeq" id="XP_013321692.1">
    <property type="nucleotide sequence ID" value="XM_013466238.1"/>
</dbReference>
<dbReference type="FunFam" id="3.30.870.10:FF:000038">
    <property type="entry name" value="Probable tyrosyl-DNA phosphodiesterase"/>
    <property type="match status" value="1"/>
</dbReference>
<feature type="region of interest" description="Disordered" evidence="12">
    <location>
        <begin position="1"/>
        <end position="112"/>
    </location>
</feature>
<feature type="binding site" evidence="10">
    <location>
        <position position="466"/>
    </location>
    <ligand>
        <name>substrate</name>
    </ligand>
</feature>
<feature type="compositionally biased region" description="Low complexity" evidence="12">
    <location>
        <begin position="40"/>
        <end position="60"/>
    </location>
</feature>
<evidence type="ECO:0000256" key="2">
    <source>
        <dbReference type="ARBA" id="ARBA00010205"/>
    </source>
</evidence>
<dbReference type="PANTHER" id="PTHR12415">
    <property type="entry name" value="TYROSYL-DNA PHOSPHODIESTERASE 1"/>
    <property type="match status" value="1"/>
</dbReference>
<dbReference type="GO" id="GO:0004527">
    <property type="term" value="F:exonuclease activity"/>
    <property type="evidence" value="ECO:0007669"/>
    <property type="project" value="UniProtKB-KW"/>
</dbReference>
<evidence type="ECO:0000313" key="13">
    <source>
        <dbReference type="EMBL" id="KIW61108.1"/>
    </source>
</evidence>
<dbReference type="GeneID" id="25323177"/>